<feature type="transmembrane region" description="Helical" evidence="1">
    <location>
        <begin position="108"/>
        <end position="132"/>
    </location>
</feature>
<comment type="caution">
    <text evidence="2">The sequence shown here is derived from an EMBL/GenBank/DDBJ whole genome shotgun (WGS) entry which is preliminary data.</text>
</comment>
<reference evidence="2 3" key="1">
    <citation type="journal article" date="2013" name="Mar. Genomics">
        <title>Expression of sulfatases in Rhodopirellula baltica and the diversity of sulfatases in the genus Rhodopirellula.</title>
        <authorList>
            <person name="Wegner C.E."/>
            <person name="Richter-Heitmann T."/>
            <person name="Klindworth A."/>
            <person name="Klockow C."/>
            <person name="Richter M."/>
            <person name="Achstetter T."/>
            <person name="Glockner F.O."/>
            <person name="Harder J."/>
        </authorList>
    </citation>
    <scope>NUCLEOTIDE SEQUENCE [LARGE SCALE GENOMIC DNA]</scope>
    <source>
        <strain evidence="2 3">SH28</strain>
    </source>
</reference>
<accession>K5CFC9</accession>
<dbReference type="AlphaFoldDB" id="K5CFC9"/>
<evidence type="ECO:0000256" key="1">
    <source>
        <dbReference type="SAM" id="Phobius"/>
    </source>
</evidence>
<keyword evidence="1" id="KW-0812">Transmembrane</keyword>
<dbReference type="RefSeq" id="WP_007331879.1">
    <property type="nucleotide sequence ID" value="NZ_AMCW01000054.1"/>
</dbReference>
<organism evidence="2 3">
    <name type="scientific">Rhodopirellula baltica SH28</name>
    <dbReference type="NCBI Taxonomy" id="993517"/>
    <lineage>
        <taxon>Bacteria</taxon>
        <taxon>Pseudomonadati</taxon>
        <taxon>Planctomycetota</taxon>
        <taxon>Planctomycetia</taxon>
        <taxon>Pirellulales</taxon>
        <taxon>Pirellulaceae</taxon>
        <taxon>Rhodopirellula</taxon>
    </lineage>
</organism>
<dbReference type="PATRIC" id="fig|993517.3.peg.2226"/>
<sequence>MTDDDATPNDVDVPAFDNDLRKELIDYAKWIVNLASFFLTASLGYAGFFRETLTLRPLFYIGWAALSLCIAMNWLIVKRLVALPIVLNTPMEDRTLIHELYVTSMRNLRAYGTLQNILFVIGAVSIMLAIAWNASFDDRLPATVGDHVPPHI</sequence>
<keyword evidence="1" id="KW-0472">Membrane</keyword>
<gene>
    <name evidence="2" type="ORF">RBSH_02057</name>
</gene>
<proteinExistence type="predicted"/>
<evidence type="ECO:0000313" key="3">
    <source>
        <dbReference type="Proteomes" id="UP000007993"/>
    </source>
</evidence>
<keyword evidence="1" id="KW-1133">Transmembrane helix</keyword>
<name>K5CFC9_RHOBT</name>
<evidence type="ECO:0000313" key="2">
    <source>
        <dbReference type="EMBL" id="EKK02625.1"/>
    </source>
</evidence>
<dbReference type="EMBL" id="AMCW01000054">
    <property type="protein sequence ID" value="EKK02625.1"/>
    <property type="molecule type" value="Genomic_DNA"/>
</dbReference>
<protein>
    <submittedName>
        <fullName evidence="2">Uncharacterized protein</fullName>
    </submittedName>
</protein>
<feature type="transmembrane region" description="Helical" evidence="1">
    <location>
        <begin position="60"/>
        <end position="87"/>
    </location>
</feature>
<feature type="transmembrane region" description="Helical" evidence="1">
    <location>
        <begin position="30"/>
        <end position="48"/>
    </location>
</feature>
<dbReference type="Proteomes" id="UP000007993">
    <property type="component" value="Unassembled WGS sequence"/>
</dbReference>